<keyword evidence="2 4" id="KW-0863">Zinc-finger</keyword>
<evidence type="ECO:0000313" key="8">
    <source>
        <dbReference type="Proteomes" id="UP001215598"/>
    </source>
</evidence>
<dbReference type="InterPro" id="IPR002893">
    <property type="entry name" value="Znf_MYND"/>
</dbReference>
<evidence type="ECO:0000256" key="3">
    <source>
        <dbReference type="ARBA" id="ARBA00022833"/>
    </source>
</evidence>
<organism evidence="7 8">
    <name type="scientific">Mycena metata</name>
    <dbReference type="NCBI Taxonomy" id="1033252"/>
    <lineage>
        <taxon>Eukaryota</taxon>
        <taxon>Fungi</taxon>
        <taxon>Dikarya</taxon>
        <taxon>Basidiomycota</taxon>
        <taxon>Agaricomycotina</taxon>
        <taxon>Agaricomycetes</taxon>
        <taxon>Agaricomycetidae</taxon>
        <taxon>Agaricales</taxon>
        <taxon>Marasmiineae</taxon>
        <taxon>Mycenaceae</taxon>
        <taxon>Mycena</taxon>
    </lineage>
</organism>
<dbReference type="Proteomes" id="UP001215598">
    <property type="component" value="Unassembled WGS sequence"/>
</dbReference>
<keyword evidence="1" id="KW-0479">Metal-binding</keyword>
<dbReference type="Gene3D" id="6.10.140.2220">
    <property type="match status" value="1"/>
</dbReference>
<dbReference type="Pfam" id="PF01753">
    <property type="entry name" value="zf-MYND"/>
    <property type="match status" value="1"/>
</dbReference>
<dbReference type="PROSITE" id="PS50865">
    <property type="entry name" value="ZF_MYND_2"/>
    <property type="match status" value="1"/>
</dbReference>
<dbReference type="GO" id="GO:0008270">
    <property type="term" value="F:zinc ion binding"/>
    <property type="evidence" value="ECO:0007669"/>
    <property type="project" value="UniProtKB-KW"/>
</dbReference>
<comment type="caution">
    <text evidence="7">The sequence shown here is derived from an EMBL/GenBank/DDBJ whole genome shotgun (WGS) entry which is preliminary data.</text>
</comment>
<dbReference type="AlphaFoldDB" id="A0AAD7N5Y1"/>
<evidence type="ECO:0000256" key="1">
    <source>
        <dbReference type="ARBA" id="ARBA00022723"/>
    </source>
</evidence>
<keyword evidence="8" id="KW-1185">Reference proteome</keyword>
<evidence type="ECO:0000256" key="4">
    <source>
        <dbReference type="PROSITE-ProRule" id="PRU00134"/>
    </source>
</evidence>
<reference evidence="7" key="1">
    <citation type="submission" date="2023-03" db="EMBL/GenBank/DDBJ databases">
        <title>Massive genome expansion in bonnet fungi (Mycena s.s.) driven by repeated elements and novel gene families across ecological guilds.</title>
        <authorList>
            <consortium name="Lawrence Berkeley National Laboratory"/>
            <person name="Harder C.B."/>
            <person name="Miyauchi S."/>
            <person name="Viragh M."/>
            <person name="Kuo A."/>
            <person name="Thoen E."/>
            <person name="Andreopoulos B."/>
            <person name="Lu D."/>
            <person name="Skrede I."/>
            <person name="Drula E."/>
            <person name="Henrissat B."/>
            <person name="Morin E."/>
            <person name="Kohler A."/>
            <person name="Barry K."/>
            <person name="LaButti K."/>
            <person name="Morin E."/>
            <person name="Salamov A."/>
            <person name="Lipzen A."/>
            <person name="Mereny Z."/>
            <person name="Hegedus B."/>
            <person name="Baldrian P."/>
            <person name="Stursova M."/>
            <person name="Weitz H."/>
            <person name="Taylor A."/>
            <person name="Grigoriev I.V."/>
            <person name="Nagy L.G."/>
            <person name="Martin F."/>
            <person name="Kauserud H."/>
        </authorList>
    </citation>
    <scope>NUCLEOTIDE SEQUENCE</scope>
    <source>
        <strain evidence="7">CBHHK182m</strain>
    </source>
</reference>
<accession>A0AAD7N5Y1</accession>
<dbReference type="EMBL" id="JARKIB010000078">
    <property type="protein sequence ID" value="KAJ7746988.1"/>
    <property type="molecule type" value="Genomic_DNA"/>
</dbReference>
<gene>
    <name evidence="7" type="ORF">B0H16DRAFT_1555904</name>
</gene>
<feature type="domain" description="MYND-type" evidence="6">
    <location>
        <begin position="31"/>
        <end position="78"/>
    </location>
</feature>
<protein>
    <recommendedName>
        <fullName evidence="6">MYND-type domain-containing protein</fullName>
    </recommendedName>
</protein>
<evidence type="ECO:0000259" key="6">
    <source>
        <dbReference type="PROSITE" id="PS50865"/>
    </source>
</evidence>
<keyword evidence="3" id="KW-0862">Zinc</keyword>
<dbReference type="SUPFAM" id="SSF144232">
    <property type="entry name" value="HIT/MYND zinc finger-like"/>
    <property type="match status" value="1"/>
</dbReference>
<sequence length="372" mass="42982">MRYDISAQKPVFDDRAKRDCFTIWERWQPACDSCGRAESAREKLMSCSYCRVARYCSVRYDKCQKHDWAAGNEHKKVCHLFEVDKKLSDAFVRSDKFKPAVHDPKLDLGKKVVRWARLHHHNMQWIKHAVFKDNPDLKKTMHLGIFVKLVGKGPDYDERSFVIDKLALMPWDKETWSMLMVGYCSLPDGTTSDCTNDAAYRTQEAPLPPGFDLQRFITHVNRGITHFHGSFWPFPRGLSDAAFADAQPPKEWVYYMKMHYDGFVFVGPDRMGFGVEKRDGTRTPLYRYYVSIWSARSDEECLAMLAKIDMTEFKKLLDDSKRKVCMVEVPAAEAFGYDHQMPPPPPPGKNRKGKRKNYGEQGGSAPTRLRTA</sequence>
<evidence type="ECO:0000256" key="5">
    <source>
        <dbReference type="SAM" id="MobiDB-lite"/>
    </source>
</evidence>
<evidence type="ECO:0000313" key="7">
    <source>
        <dbReference type="EMBL" id="KAJ7746988.1"/>
    </source>
</evidence>
<proteinExistence type="predicted"/>
<feature type="region of interest" description="Disordered" evidence="5">
    <location>
        <begin position="336"/>
        <end position="372"/>
    </location>
</feature>
<evidence type="ECO:0000256" key="2">
    <source>
        <dbReference type="ARBA" id="ARBA00022771"/>
    </source>
</evidence>
<name>A0AAD7N5Y1_9AGAR</name>